<sequence length="223" mass="22699">MRIALAAACGPVRMPDDVAARIRARLALAGTATPTGPPSPAMPATGSDRDGTVRGPGAARRRTSGGPHGTRRDRTSTTGPGRAAPERRGAATPGRQRLRSTLRAGVALASLAAAVALIALPLLLRPPADPVRAAATDALRAAAVGVGSPAGALDPARVRACLVATGVVDPDAPLLAARPHRFDDEPAILLVLGTPERGRHRIVVVPTRCDRGDGRVLADTTVP</sequence>
<dbReference type="Proteomes" id="UP001494902">
    <property type="component" value="Unassembled WGS sequence"/>
</dbReference>
<keyword evidence="4" id="KW-1185">Reference proteome</keyword>
<evidence type="ECO:0000313" key="4">
    <source>
        <dbReference type="Proteomes" id="UP001494902"/>
    </source>
</evidence>
<keyword evidence="2" id="KW-0812">Transmembrane</keyword>
<evidence type="ECO:0000256" key="1">
    <source>
        <dbReference type="SAM" id="MobiDB-lite"/>
    </source>
</evidence>
<organism evidence="3 4">
    <name type="scientific">Pseudonocardia nematodicida</name>
    <dbReference type="NCBI Taxonomy" id="1206997"/>
    <lineage>
        <taxon>Bacteria</taxon>
        <taxon>Bacillati</taxon>
        <taxon>Actinomycetota</taxon>
        <taxon>Actinomycetes</taxon>
        <taxon>Pseudonocardiales</taxon>
        <taxon>Pseudonocardiaceae</taxon>
        <taxon>Pseudonocardia</taxon>
    </lineage>
</organism>
<reference evidence="3 4" key="1">
    <citation type="submission" date="2024-03" db="EMBL/GenBank/DDBJ databases">
        <title>Draft genome sequence of Pseudonocardia nematodicida JCM 31783.</title>
        <authorList>
            <person name="Butdee W."/>
            <person name="Duangmal K."/>
        </authorList>
    </citation>
    <scope>NUCLEOTIDE SEQUENCE [LARGE SCALE GENOMIC DNA]</scope>
    <source>
        <strain evidence="3 4">JCM 31783</strain>
    </source>
</reference>
<feature type="transmembrane region" description="Helical" evidence="2">
    <location>
        <begin position="104"/>
        <end position="124"/>
    </location>
</feature>
<evidence type="ECO:0000256" key="2">
    <source>
        <dbReference type="SAM" id="Phobius"/>
    </source>
</evidence>
<comment type="caution">
    <text evidence="3">The sequence shown here is derived from an EMBL/GenBank/DDBJ whole genome shotgun (WGS) entry which is preliminary data.</text>
</comment>
<dbReference type="EMBL" id="JBEDNQ010000004">
    <property type="protein sequence ID" value="MEQ3551370.1"/>
    <property type="molecule type" value="Genomic_DNA"/>
</dbReference>
<proteinExistence type="predicted"/>
<keyword evidence="2" id="KW-1133">Transmembrane helix</keyword>
<keyword evidence="2" id="KW-0472">Membrane</keyword>
<gene>
    <name evidence="3" type="ORF">WIS52_12905</name>
</gene>
<accession>A0ABV1KA61</accession>
<evidence type="ECO:0000313" key="3">
    <source>
        <dbReference type="EMBL" id="MEQ3551370.1"/>
    </source>
</evidence>
<feature type="region of interest" description="Disordered" evidence="1">
    <location>
        <begin position="29"/>
        <end position="97"/>
    </location>
</feature>
<protein>
    <submittedName>
        <fullName evidence="3">Uncharacterized protein</fullName>
    </submittedName>
</protein>
<dbReference type="RefSeq" id="WP_349298430.1">
    <property type="nucleotide sequence ID" value="NZ_JBEDNQ010000004.1"/>
</dbReference>
<name>A0ABV1KA61_9PSEU</name>